<organism evidence="1 2">
    <name type="scientific">Lecanosticta acicola</name>
    <dbReference type="NCBI Taxonomy" id="111012"/>
    <lineage>
        <taxon>Eukaryota</taxon>
        <taxon>Fungi</taxon>
        <taxon>Dikarya</taxon>
        <taxon>Ascomycota</taxon>
        <taxon>Pezizomycotina</taxon>
        <taxon>Dothideomycetes</taxon>
        <taxon>Dothideomycetidae</taxon>
        <taxon>Mycosphaerellales</taxon>
        <taxon>Mycosphaerellaceae</taxon>
        <taxon>Lecanosticta</taxon>
    </lineage>
</organism>
<dbReference type="AlphaFoldDB" id="A0AAI9E8F2"/>
<evidence type="ECO:0000313" key="2">
    <source>
        <dbReference type="Proteomes" id="UP001296104"/>
    </source>
</evidence>
<dbReference type="EMBL" id="CAVMBE010000019">
    <property type="protein sequence ID" value="CAK3987635.1"/>
    <property type="molecule type" value="Genomic_DNA"/>
</dbReference>
<reference evidence="1" key="1">
    <citation type="submission" date="2023-11" db="EMBL/GenBank/DDBJ databases">
        <authorList>
            <person name="Alioto T."/>
            <person name="Alioto T."/>
            <person name="Gomez Garrido J."/>
        </authorList>
    </citation>
    <scope>NUCLEOTIDE SEQUENCE</scope>
</reference>
<dbReference type="Gene3D" id="3.40.50.720">
    <property type="entry name" value="NAD(P)-binding Rossmann-like Domain"/>
    <property type="match status" value="1"/>
</dbReference>
<dbReference type="Proteomes" id="UP001296104">
    <property type="component" value="Unassembled WGS sequence"/>
</dbReference>
<dbReference type="InterPro" id="IPR036291">
    <property type="entry name" value="NAD(P)-bd_dom_sf"/>
</dbReference>
<sequence length="253" mass="27369">MAPNGLAILIGAGPATGAGIARILSHPSHGNMAVALLARRAEPLQELTKSLAEKVPGAVLEAFPTDTSPENLRQTFAAIKQHTRFQGLKLRVSIFSIKNSSKKPFMEETFEDFMHPLETYAGGAMVFAQESLKRFFEDHGEKGLAEGGGKKGTLIFTGTLGALRCNAEFGSYGASRGSVRQLAQALAREMSPKGVHVVHTIANGRITDADNEETQTGKHMAAEAVGKTYLWLAEQEPTVWTHELDLRPAQEKF</sequence>
<accession>A0AAI9E8F2</accession>
<comment type="caution">
    <text evidence="1">The sequence shown here is derived from an EMBL/GenBank/DDBJ whole genome shotgun (WGS) entry which is preliminary data.</text>
</comment>
<protein>
    <recommendedName>
        <fullName evidence="3">NAD(P)-binding protein</fullName>
    </recommendedName>
</protein>
<proteinExistence type="predicted"/>
<dbReference type="InterPro" id="IPR002347">
    <property type="entry name" value="SDR_fam"/>
</dbReference>
<name>A0AAI9E8F2_9PEZI</name>
<evidence type="ECO:0008006" key="3">
    <source>
        <dbReference type="Google" id="ProtNLM"/>
    </source>
</evidence>
<evidence type="ECO:0000313" key="1">
    <source>
        <dbReference type="EMBL" id="CAK3987635.1"/>
    </source>
</evidence>
<dbReference type="Pfam" id="PF00106">
    <property type="entry name" value="adh_short"/>
    <property type="match status" value="1"/>
</dbReference>
<dbReference type="PRINTS" id="PR00081">
    <property type="entry name" value="GDHRDH"/>
</dbReference>
<keyword evidence="2" id="KW-1185">Reference proteome</keyword>
<gene>
    <name evidence="1" type="ORF">LECACI_7A003889</name>
</gene>
<dbReference type="PANTHER" id="PTHR43431">
    <property type="entry name" value="OXIDOREDUCTASE, SHORT CHAIN DEHYDROGENASE/REDUCTASE FAMILY (AFU_ORTHOLOGUE AFUA_5G14000)"/>
    <property type="match status" value="1"/>
</dbReference>
<dbReference type="PANTHER" id="PTHR43431:SF7">
    <property type="entry name" value="OXIDOREDUCTASE, SHORT CHAIN DEHYDROGENASE_REDUCTASE FAMILY (AFU_ORTHOLOGUE AFUA_5G14000)"/>
    <property type="match status" value="1"/>
</dbReference>
<dbReference type="SUPFAM" id="SSF51735">
    <property type="entry name" value="NAD(P)-binding Rossmann-fold domains"/>
    <property type="match status" value="1"/>
</dbReference>